<evidence type="ECO:0000256" key="3">
    <source>
        <dbReference type="ARBA" id="ARBA00022741"/>
    </source>
</evidence>
<dbReference type="FunFam" id="3.40.50.300:FF:000019">
    <property type="entry name" value="Translation initiation factor IF-2"/>
    <property type="match status" value="1"/>
</dbReference>
<dbReference type="Gene3D" id="3.40.50.10050">
    <property type="entry name" value="Translation initiation factor IF- 2, domain 3"/>
    <property type="match status" value="1"/>
</dbReference>
<dbReference type="Gene3D" id="3.40.50.300">
    <property type="entry name" value="P-loop containing nucleotide triphosphate hydrolases"/>
    <property type="match status" value="1"/>
</dbReference>
<evidence type="ECO:0000256" key="4">
    <source>
        <dbReference type="ARBA" id="ARBA00022917"/>
    </source>
</evidence>
<protein>
    <submittedName>
        <fullName evidence="7">Translation initiation factor IF-2</fullName>
    </submittedName>
</protein>
<dbReference type="EMBL" id="PFWO01000045">
    <property type="protein sequence ID" value="PJA50950.1"/>
    <property type="molecule type" value="Genomic_DNA"/>
</dbReference>
<dbReference type="InterPro" id="IPR015760">
    <property type="entry name" value="TIF_IF2"/>
</dbReference>
<dbReference type="GO" id="GO:0005525">
    <property type="term" value="F:GTP binding"/>
    <property type="evidence" value="ECO:0007669"/>
    <property type="project" value="UniProtKB-KW"/>
</dbReference>
<dbReference type="Pfam" id="PF22042">
    <property type="entry name" value="EF-G_D2"/>
    <property type="match status" value="1"/>
</dbReference>
<keyword evidence="2 7" id="KW-0396">Initiation factor</keyword>
<proteinExistence type="inferred from homology"/>
<dbReference type="InterPro" id="IPR009000">
    <property type="entry name" value="Transl_B-barrel_sf"/>
</dbReference>
<evidence type="ECO:0000256" key="5">
    <source>
        <dbReference type="ARBA" id="ARBA00023134"/>
    </source>
</evidence>
<evidence type="ECO:0000256" key="2">
    <source>
        <dbReference type="ARBA" id="ARBA00022540"/>
    </source>
</evidence>
<dbReference type="PANTHER" id="PTHR43381">
    <property type="entry name" value="TRANSLATION INITIATION FACTOR IF-2-RELATED"/>
    <property type="match status" value="1"/>
</dbReference>
<sequence length="468" mass="50617">MNKFRPPIVTIMGHVDHGKTTLLDKIRGSSVATREAGGITQHISAYTVDVTTKSGKSRQITFIDTPGHAAFCQMRSRGAQITDIVVLVISAVDGVMAQTKECIKEIKKTDAPVIIAMTKIDMPEASPEKVKGQLVELELTPEEYGGQVALFPVSGKTGQGIDALLESIFLHAEIMELTDSKDEPLEAVVVESLLDKSRGPVATLIIKKGQIKLGDVIFAQNIPCKVKAMSIPLALPSSVVEVLGFESVPLVGTPVGSNQVISTSTVDPTRLSKTKTDGSPRLPIVIKADVQGTLEALLGSLSDDVFLLASGVGTITDNDINMASSAHGEVFAYNVSVPRFIKNLADNEKVPIFESKIIYEILENIQKQVLLMLDPTIEETNVGEAKIIAEFKIDKVRIAGIEVTKGLLTKGDLIHLKRDDIIIKDSKIEGIRQAKDSVDTAKAGHQFGITFRPYIDFKINDVIIAYKV</sequence>
<dbReference type="SUPFAM" id="SSF50447">
    <property type="entry name" value="Translation proteins"/>
    <property type="match status" value="2"/>
</dbReference>
<evidence type="ECO:0000313" key="8">
    <source>
        <dbReference type="Proteomes" id="UP000230518"/>
    </source>
</evidence>
<feature type="domain" description="Tr-type G" evidence="6">
    <location>
        <begin position="4"/>
        <end position="178"/>
    </location>
</feature>
<dbReference type="FunFam" id="3.40.50.10050:FF:000001">
    <property type="entry name" value="Translation initiation factor IF-2"/>
    <property type="match status" value="1"/>
</dbReference>
<dbReference type="InterPro" id="IPR027417">
    <property type="entry name" value="P-loop_NTPase"/>
</dbReference>
<evidence type="ECO:0000259" key="6">
    <source>
        <dbReference type="PROSITE" id="PS51722"/>
    </source>
</evidence>
<keyword evidence="4" id="KW-0648">Protein biosynthesis</keyword>
<dbReference type="GO" id="GO:0003743">
    <property type="term" value="F:translation initiation factor activity"/>
    <property type="evidence" value="ECO:0007669"/>
    <property type="project" value="UniProtKB-KW"/>
</dbReference>
<keyword evidence="3" id="KW-0547">Nucleotide-binding</keyword>
<dbReference type="Gene3D" id="2.40.30.10">
    <property type="entry name" value="Translation factors"/>
    <property type="match status" value="2"/>
</dbReference>
<dbReference type="SUPFAM" id="SSF52540">
    <property type="entry name" value="P-loop containing nucleoside triphosphate hydrolases"/>
    <property type="match status" value="1"/>
</dbReference>
<dbReference type="GO" id="GO:0005737">
    <property type="term" value="C:cytoplasm"/>
    <property type="evidence" value="ECO:0007669"/>
    <property type="project" value="TreeGrafter"/>
</dbReference>
<dbReference type="PROSITE" id="PS51722">
    <property type="entry name" value="G_TR_2"/>
    <property type="match status" value="1"/>
</dbReference>
<dbReference type="Proteomes" id="UP000230518">
    <property type="component" value="Unassembled WGS sequence"/>
</dbReference>
<reference evidence="8" key="1">
    <citation type="submission" date="2017-09" db="EMBL/GenBank/DDBJ databases">
        <title>Depth-based differentiation of microbial function through sediment-hosted aquifers and enrichment of novel symbionts in the deep terrestrial subsurface.</title>
        <authorList>
            <person name="Probst A.J."/>
            <person name="Ladd B."/>
            <person name="Jarett J.K."/>
            <person name="Geller-Mcgrath D.E."/>
            <person name="Sieber C.M.K."/>
            <person name="Emerson J.B."/>
            <person name="Anantharaman K."/>
            <person name="Thomas B.C."/>
            <person name="Malmstrom R."/>
            <person name="Stieglmeier M."/>
            <person name="Klingl A."/>
            <person name="Woyke T."/>
            <person name="Ryan C.M."/>
            <person name="Banfield J.F."/>
        </authorList>
    </citation>
    <scope>NUCLEOTIDE SEQUENCE [LARGE SCALE GENOMIC DNA]</scope>
</reference>
<comment type="caution">
    <text evidence="7">The sequence shown here is derived from an EMBL/GenBank/DDBJ whole genome shotgun (WGS) entry which is preliminary data.</text>
</comment>
<dbReference type="InterPro" id="IPR000795">
    <property type="entry name" value="T_Tr_GTP-bd_dom"/>
</dbReference>
<dbReference type="Pfam" id="PF00009">
    <property type="entry name" value="GTP_EFTU"/>
    <property type="match status" value="1"/>
</dbReference>
<dbReference type="CDD" id="cd01887">
    <property type="entry name" value="IF2_eIF5B"/>
    <property type="match status" value="1"/>
</dbReference>
<dbReference type="InterPro" id="IPR053905">
    <property type="entry name" value="EF-G-like_DII"/>
</dbReference>
<gene>
    <name evidence="7" type="ORF">CO168_02380</name>
</gene>
<dbReference type="PRINTS" id="PR00315">
    <property type="entry name" value="ELONGATNFCT"/>
</dbReference>
<evidence type="ECO:0000313" key="7">
    <source>
        <dbReference type="EMBL" id="PJA50950.1"/>
    </source>
</evidence>
<keyword evidence="5" id="KW-0342">GTP-binding</keyword>
<dbReference type="AlphaFoldDB" id="A0A2M7XN31"/>
<dbReference type="GO" id="GO:0003924">
    <property type="term" value="F:GTPase activity"/>
    <property type="evidence" value="ECO:0007669"/>
    <property type="project" value="InterPro"/>
</dbReference>
<evidence type="ECO:0000256" key="1">
    <source>
        <dbReference type="ARBA" id="ARBA00007733"/>
    </source>
</evidence>
<dbReference type="InterPro" id="IPR005225">
    <property type="entry name" value="Small_GTP-bd"/>
</dbReference>
<organism evidence="7 8">
    <name type="scientific">Candidatus Shapirobacteria bacterium CG_4_9_14_3_um_filter_36_12</name>
    <dbReference type="NCBI Taxonomy" id="1974877"/>
    <lineage>
        <taxon>Bacteria</taxon>
        <taxon>Candidatus Shapironibacteriota</taxon>
    </lineage>
</organism>
<dbReference type="PANTHER" id="PTHR43381:SF4">
    <property type="entry name" value="EUKARYOTIC TRANSLATION INITIATION FACTOR 5B"/>
    <property type="match status" value="1"/>
</dbReference>
<name>A0A2M7XN31_9BACT</name>
<comment type="similarity">
    <text evidence="1">Belongs to the TRAFAC class translation factor GTPase superfamily. Classic translation factor GTPase family. IF-2 subfamily.</text>
</comment>
<dbReference type="SUPFAM" id="SSF52156">
    <property type="entry name" value="Initiation factor IF2/eIF5b, domain 3"/>
    <property type="match status" value="1"/>
</dbReference>
<dbReference type="InterPro" id="IPR036925">
    <property type="entry name" value="TIF_IF2_dom3_sf"/>
</dbReference>
<accession>A0A2M7XN31</accession>
<dbReference type="Pfam" id="PF11987">
    <property type="entry name" value="IF-2"/>
    <property type="match status" value="1"/>
</dbReference>
<dbReference type="NCBIfam" id="TIGR00231">
    <property type="entry name" value="small_GTP"/>
    <property type="match status" value="1"/>
</dbReference>
<dbReference type="InterPro" id="IPR023115">
    <property type="entry name" value="TIF_IF2_dom3"/>
</dbReference>